<feature type="binding site" evidence="9">
    <location>
        <position position="244"/>
    </location>
    <ligand>
        <name>K(+)</name>
        <dbReference type="ChEBI" id="CHEBI:29103"/>
    </ligand>
</feature>
<dbReference type="GeneID" id="76460098"/>
<evidence type="ECO:0000256" key="6">
    <source>
        <dbReference type="ARBA" id="ARBA00022842"/>
    </source>
</evidence>
<feature type="binding site" evidence="9">
    <location>
        <position position="283"/>
    </location>
    <ligand>
        <name>K(+)</name>
        <dbReference type="ChEBI" id="CHEBI:29103"/>
    </ligand>
</feature>
<evidence type="ECO:0000256" key="8">
    <source>
        <dbReference type="ARBA" id="ARBA00023277"/>
    </source>
</evidence>
<comment type="pathway">
    <text evidence="9">Carbohydrate metabolism; D-ribose degradation; D-ribose 5-phosphate from beta-D-ribopyranose: step 2/2.</text>
</comment>
<organism evidence="11 12">
    <name type="scientific">Verminephrobacter eiseniae (strain EF01-2)</name>
    <dbReference type="NCBI Taxonomy" id="391735"/>
    <lineage>
        <taxon>Bacteria</taxon>
        <taxon>Pseudomonadati</taxon>
        <taxon>Pseudomonadota</taxon>
        <taxon>Betaproteobacteria</taxon>
        <taxon>Burkholderiales</taxon>
        <taxon>Comamonadaceae</taxon>
        <taxon>Verminephrobacter</taxon>
    </lineage>
</organism>
<dbReference type="GO" id="GO:0004747">
    <property type="term" value="F:ribokinase activity"/>
    <property type="evidence" value="ECO:0007669"/>
    <property type="project" value="UniProtKB-UniRule"/>
</dbReference>
<comment type="subunit">
    <text evidence="9">Homodimer.</text>
</comment>
<dbReference type="GO" id="GO:0046872">
    <property type="term" value="F:metal ion binding"/>
    <property type="evidence" value="ECO:0007669"/>
    <property type="project" value="UniProtKB-KW"/>
</dbReference>
<feature type="binding site" evidence="9">
    <location>
        <begin position="247"/>
        <end position="248"/>
    </location>
    <ligand>
        <name>ATP</name>
        <dbReference type="ChEBI" id="CHEBI:30616"/>
    </ligand>
</feature>
<comment type="subcellular location">
    <subcellularLocation>
        <location evidence="9">Cytoplasm</location>
    </subcellularLocation>
</comment>
<dbReference type="InterPro" id="IPR011877">
    <property type="entry name" value="Ribokinase"/>
</dbReference>
<comment type="caution">
    <text evidence="9">Lacks conserved residue(s) required for the propagation of feature annotation.</text>
</comment>
<dbReference type="EC" id="2.7.1.15" evidence="9"/>
<feature type="binding site" evidence="9">
    <location>
        <position position="287"/>
    </location>
    <ligand>
        <name>K(+)</name>
        <dbReference type="ChEBI" id="CHEBI:29103"/>
    </ligand>
</feature>
<gene>
    <name evidence="9" type="primary">rbsK</name>
    <name evidence="11" type="ordered locus">Veis_1475</name>
</gene>
<comment type="cofactor">
    <cofactor evidence="9">
        <name>Mg(2+)</name>
        <dbReference type="ChEBI" id="CHEBI:18420"/>
    </cofactor>
    <text evidence="9">Requires a divalent cation, most likely magnesium in vivo, as an electrophilic catalyst to aid phosphoryl group transfer. It is the chelate of the metal and the nucleotide that is the actual substrate.</text>
</comment>
<dbReference type="EMBL" id="CP000542">
    <property type="protein sequence ID" value="ABM57235.1"/>
    <property type="molecule type" value="Genomic_DNA"/>
</dbReference>
<dbReference type="AlphaFoldDB" id="A1WHX8"/>
<dbReference type="HOGENOM" id="CLU_027634_2_0_4"/>
<dbReference type="PANTHER" id="PTHR10584">
    <property type="entry name" value="SUGAR KINASE"/>
    <property type="match status" value="1"/>
</dbReference>
<feature type="binding site" evidence="9">
    <location>
        <position position="281"/>
    </location>
    <ligand>
        <name>K(+)</name>
        <dbReference type="ChEBI" id="CHEBI:29103"/>
    </ligand>
</feature>
<dbReference type="RefSeq" id="WP_011809242.1">
    <property type="nucleotide sequence ID" value="NC_008786.1"/>
</dbReference>
<comment type="similarity">
    <text evidence="9">Belongs to the carbohydrate kinase PfkB family. Ribokinase subfamily.</text>
</comment>
<keyword evidence="1 9" id="KW-0808">Transferase</keyword>
<dbReference type="GO" id="GO:0005524">
    <property type="term" value="F:ATP binding"/>
    <property type="evidence" value="ECO:0007669"/>
    <property type="project" value="UniProtKB-UniRule"/>
</dbReference>
<feature type="binding site" evidence="9">
    <location>
        <begin position="14"/>
        <end position="16"/>
    </location>
    <ligand>
        <name>substrate</name>
    </ligand>
</feature>
<dbReference type="GO" id="GO:0005737">
    <property type="term" value="C:cytoplasm"/>
    <property type="evidence" value="ECO:0007669"/>
    <property type="project" value="UniProtKB-SubCell"/>
</dbReference>
<evidence type="ECO:0000256" key="4">
    <source>
        <dbReference type="ARBA" id="ARBA00022777"/>
    </source>
</evidence>
<dbReference type="PRINTS" id="PR00990">
    <property type="entry name" value="RIBOKINASE"/>
</dbReference>
<dbReference type="InterPro" id="IPR011611">
    <property type="entry name" value="PfkB_dom"/>
</dbReference>
<keyword evidence="8 9" id="KW-0119">Carbohydrate metabolism</keyword>
<keyword evidence="2 9" id="KW-0479">Metal-binding</keyword>
<evidence type="ECO:0000256" key="5">
    <source>
        <dbReference type="ARBA" id="ARBA00022840"/>
    </source>
</evidence>
<evidence type="ECO:0000313" key="12">
    <source>
        <dbReference type="Proteomes" id="UP000000374"/>
    </source>
</evidence>
<evidence type="ECO:0000259" key="10">
    <source>
        <dbReference type="Pfam" id="PF00294"/>
    </source>
</evidence>
<feature type="binding site" evidence="9">
    <location>
        <position position="278"/>
    </location>
    <ligand>
        <name>K(+)</name>
        <dbReference type="ChEBI" id="CHEBI:29103"/>
    </ligand>
</feature>
<sequence length="305" mass="31750">MNTAARVCVVGNAAIDLSVQVNALPLPGETVLAVESRSDFGGKGANQAVVAARAGAETQLFAALGCDADGDRILARLIDDGVNTQNVVRLSCASDLSIVTVDARGENTIVTRNTAAADYRPDLHTLLDATHAGDWIVQQGNLSAPVTAEVLDTARRKQRRTLLNPGPVRFDCRPMLAHVDILVVNQVEAAALTALDNPAHAAAALHDAGAREVLITLGAQGVLWCDEHGARLAAAVRAQAIDTVGAGDAFCGTLVAALAQNLTMPIALRWALSVAASSVTRRGSQASFPDRATMRDLRNASADAE</sequence>
<dbReference type="Pfam" id="PF00294">
    <property type="entry name" value="PfkB"/>
    <property type="match status" value="1"/>
</dbReference>
<evidence type="ECO:0000256" key="7">
    <source>
        <dbReference type="ARBA" id="ARBA00022958"/>
    </source>
</evidence>
<dbReference type="Proteomes" id="UP000000374">
    <property type="component" value="Chromosome"/>
</dbReference>
<evidence type="ECO:0000313" key="11">
    <source>
        <dbReference type="EMBL" id="ABM57235.1"/>
    </source>
</evidence>
<dbReference type="SUPFAM" id="SSF53613">
    <property type="entry name" value="Ribokinase-like"/>
    <property type="match status" value="1"/>
</dbReference>
<keyword evidence="3 9" id="KW-0547">Nucleotide-binding</keyword>
<dbReference type="CDD" id="cd01174">
    <property type="entry name" value="ribokinase"/>
    <property type="match status" value="1"/>
</dbReference>
<feature type="binding site" evidence="9">
    <location>
        <begin position="42"/>
        <end position="46"/>
    </location>
    <ligand>
        <name>substrate</name>
    </ligand>
</feature>
<feature type="binding site" evidence="9">
    <location>
        <position position="242"/>
    </location>
    <ligand>
        <name>K(+)</name>
        <dbReference type="ChEBI" id="CHEBI:29103"/>
    </ligand>
</feature>
<dbReference type="OrthoDB" id="9795789at2"/>
<dbReference type="InterPro" id="IPR029056">
    <property type="entry name" value="Ribokinase-like"/>
</dbReference>
<dbReference type="KEGG" id="vei:Veis_1475"/>
<protein>
    <recommendedName>
        <fullName evidence="9">Ribokinase</fullName>
        <shortName evidence="9">RK</shortName>
        <ecNumber evidence="9">2.7.1.15</ecNumber>
    </recommendedName>
</protein>
<comment type="activity regulation">
    <text evidence="9">Activated by a monovalent cation that binds near, but not in, the active site. The most likely occupant of the site in vivo is potassium. Ion binding induces a conformational change that may alter substrate affinity.</text>
</comment>
<dbReference type="PANTHER" id="PTHR10584:SF166">
    <property type="entry name" value="RIBOKINASE"/>
    <property type="match status" value="1"/>
</dbReference>
<keyword evidence="5 9" id="KW-0067">ATP-binding</keyword>
<dbReference type="HAMAP" id="MF_01987">
    <property type="entry name" value="Ribokinase"/>
    <property type="match status" value="1"/>
</dbReference>
<dbReference type="STRING" id="391735.Veis_1475"/>
<comment type="function">
    <text evidence="9">Catalyzes the phosphorylation of ribose at O-5 in a reaction requiring ATP and magnesium. The resulting D-ribose-5-phosphate can then be used either for sythesis of nucleotides, histidine, and tryptophan, or as a component of the pentose phosphate pathway.</text>
</comment>
<proteinExistence type="inferred from homology"/>
<evidence type="ECO:0000256" key="2">
    <source>
        <dbReference type="ARBA" id="ARBA00022723"/>
    </source>
</evidence>
<comment type="catalytic activity">
    <reaction evidence="9">
        <text>D-ribose + ATP = D-ribose 5-phosphate + ADP + H(+)</text>
        <dbReference type="Rhea" id="RHEA:13697"/>
        <dbReference type="ChEBI" id="CHEBI:15378"/>
        <dbReference type="ChEBI" id="CHEBI:30616"/>
        <dbReference type="ChEBI" id="CHEBI:47013"/>
        <dbReference type="ChEBI" id="CHEBI:78346"/>
        <dbReference type="ChEBI" id="CHEBI:456216"/>
        <dbReference type="EC" id="2.7.1.15"/>
    </reaction>
</comment>
<evidence type="ECO:0000256" key="1">
    <source>
        <dbReference type="ARBA" id="ARBA00022679"/>
    </source>
</evidence>
<evidence type="ECO:0000256" key="3">
    <source>
        <dbReference type="ARBA" id="ARBA00022741"/>
    </source>
</evidence>
<dbReference type="Gene3D" id="3.40.1190.20">
    <property type="match status" value="1"/>
</dbReference>
<evidence type="ECO:0000256" key="9">
    <source>
        <dbReference type="HAMAP-Rule" id="MF_01987"/>
    </source>
</evidence>
<feature type="binding site" evidence="9">
    <location>
        <position position="185"/>
    </location>
    <ligand>
        <name>ATP</name>
        <dbReference type="ChEBI" id="CHEBI:30616"/>
    </ligand>
</feature>
<accession>A1WHX8</accession>
<dbReference type="GO" id="GO:0019303">
    <property type="term" value="P:D-ribose catabolic process"/>
    <property type="evidence" value="ECO:0007669"/>
    <property type="project" value="UniProtKB-UniRule"/>
</dbReference>
<feature type="binding site" evidence="9">
    <location>
        <begin position="216"/>
        <end position="221"/>
    </location>
    <ligand>
        <name>ATP</name>
        <dbReference type="ChEBI" id="CHEBI:30616"/>
    </ligand>
</feature>
<feature type="binding site" evidence="9">
    <location>
        <position position="248"/>
    </location>
    <ligand>
        <name>substrate</name>
    </ligand>
</feature>
<keyword evidence="9" id="KW-0963">Cytoplasm</keyword>
<dbReference type="eggNOG" id="COG0524">
    <property type="taxonomic scope" value="Bacteria"/>
</dbReference>
<feature type="domain" description="Carbohydrate kinase PfkB" evidence="10">
    <location>
        <begin position="5"/>
        <end position="290"/>
    </location>
</feature>
<reference evidence="12" key="1">
    <citation type="submission" date="2006-12" db="EMBL/GenBank/DDBJ databases">
        <title>Complete sequence of chromosome 1 of Verminephrobacter eiseniae EF01-2.</title>
        <authorList>
            <person name="Copeland A."/>
            <person name="Lucas S."/>
            <person name="Lapidus A."/>
            <person name="Barry K."/>
            <person name="Detter J.C."/>
            <person name="Glavina del Rio T."/>
            <person name="Dalin E."/>
            <person name="Tice H."/>
            <person name="Pitluck S."/>
            <person name="Chertkov O."/>
            <person name="Brettin T."/>
            <person name="Bruce D."/>
            <person name="Han C."/>
            <person name="Tapia R."/>
            <person name="Gilna P."/>
            <person name="Schmutz J."/>
            <person name="Larimer F."/>
            <person name="Land M."/>
            <person name="Hauser L."/>
            <person name="Kyrpides N."/>
            <person name="Kim E."/>
            <person name="Stahl D."/>
            <person name="Richardson P."/>
        </authorList>
    </citation>
    <scope>NUCLEOTIDE SEQUENCE [LARGE SCALE GENOMIC DNA]</scope>
    <source>
        <strain evidence="12">EF01-2</strain>
    </source>
</reference>
<feature type="active site" description="Proton acceptor" evidence="9">
    <location>
        <position position="248"/>
    </location>
</feature>
<dbReference type="InterPro" id="IPR002139">
    <property type="entry name" value="Ribo/fructo_kinase"/>
</dbReference>
<keyword evidence="12" id="KW-1185">Reference proteome</keyword>
<name>A1WHX8_VEREI</name>
<keyword evidence="7 9" id="KW-0630">Potassium</keyword>
<keyword evidence="4 9" id="KW-0418">Kinase</keyword>
<keyword evidence="6 9" id="KW-0460">Magnesium</keyword>
<dbReference type="UniPathway" id="UPA00916">
    <property type="reaction ID" value="UER00889"/>
</dbReference>